<accession>A0ABT8CQT7</accession>
<sequence>MADDGEVCILNFISTAEWHVSFESIYSKMLPLSYHFEPVWSLQSIISLG</sequence>
<proteinExistence type="predicted"/>
<name>A0ABT8CQT7_9FLAO</name>
<dbReference type="RefSeq" id="WP_290362628.1">
    <property type="nucleotide sequence ID" value="NZ_JAUFQU010000001.1"/>
</dbReference>
<evidence type="ECO:0000313" key="1">
    <source>
        <dbReference type="EMBL" id="MDN3706560.1"/>
    </source>
</evidence>
<organism evidence="1 2">
    <name type="scientific">Paenimyroides ceti</name>
    <dbReference type="NCBI Taxonomy" id="395087"/>
    <lineage>
        <taxon>Bacteria</taxon>
        <taxon>Pseudomonadati</taxon>
        <taxon>Bacteroidota</taxon>
        <taxon>Flavobacteriia</taxon>
        <taxon>Flavobacteriales</taxon>
        <taxon>Flavobacteriaceae</taxon>
        <taxon>Paenimyroides</taxon>
    </lineage>
</organism>
<gene>
    <name evidence="1" type="ORF">QW060_05385</name>
</gene>
<dbReference type="EMBL" id="JAUFQU010000001">
    <property type="protein sequence ID" value="MDN3706560.1"/>
    <property type="molecule type" value="Genomic_DNA"/>
</dbReference>
<dbReference type="Proteomes" id="UP001242368">
    <property type="component" value="Unassembled WGS sequence"/>
</dbReference>
<reference evidence="2" key="1">
    <citation type="journal article" date="2019" name="Int. J. Syst. Evol. Microbiol.">
        <title>The Global Catalogue of Microorganisms (GCM) 10K type strain sequencing project: providing services to taxonomists for standard genome sequencing and annotation.</title>
        <authorList>
            <consortium name="The Broad Institute Genomics Platform"/>
            <consortium name="The Broad Institute Genome Sequencing Center for Infectious Disease"/>
            <person name="Wu L."/>
            <person name="Ma J."/>
        </authorList>
    </citation>
    <scope>NUCLEOTIDE SEQUENCE [LARGE SCALE GENOMIC DNA]</scope>
    <source>
        <strain evidence="2">CECT 7184</strain>
    </source>
</reference>
<comment type="caution">
    <text evidence="1">The sequence shown here is derived from an EMBL/GenBank/DDBJ whole genome shotgun (WGS) entry which is preliminary data.</text>
</comment>
<protein>
    <submittedName>
        <fullName evidence="1">Uncharacterized protein</fullName>
    </submittedName>
</protein>
<keyword evidence="2" id="KW-1185">Reference proteome</keyword>
<evidence type="ECO:0000313" key="2">
    <source>
        <dbReference type="Proteomes" id="UP001242368"/>
    </source>
</evidence>